<evidence type="ECO:0000256" key="1">
    <source>
        <dbReference type="SAM" id="SignalP"/>
    </source>
</evidence>
<feature type="chain" id="PRO_5010520867" description="DUF4397 domain-containing protein" evidence="1">
    <location>
        <begin position="21"/>
        <end position="235"/>
    </location>
</feature>
<evidence type="ECO:0000313" key="4">
    <source>
        <dbReference type="Proteomes" id="UP000190150"/>
    </source>
</evidence>
<dbReference type="RefSeq" id="WP_079641266.1">
    <property type="nucleotide sequence ID" value="NZ_FUZF01000002.1"/>
</dbReference>
<evidence type="ECO:0000259" key="2">
    <source>
        <dbReference type="Pfam" id="PF14344"/>
    </source>
</evidence>
<evidence type="ECO:0000313" key="3">
    <source>
        <dbReference type="EMBL" id="SKB47005.1"/>
    </source>
</evidence>
<dbReference type="EMBL" id="FUZF01000002">
    <property type="protein sequence ID" value="SKB47005.1"/>
    <property type="molecule type" value="Genomic_DNA"/>
</dbReference>
<dbReference type="OrthoDB" id="9792011at2"/>
<dbReference type="Pfam" id="PF14344">
    <property type="entry name" value="DUF4397"/>
    <property type="match status" value="1"/>
</dbReference>
<reference evidence="4" key="1">
    <citation type="submission" date="2017-02" db="EMBL/GenBank/DDBJ databases">
        <authorList>
            <person name="Varghese N."/>
            <person name="Submissions S."/>
        </authorList>
    </citation>
    <scope>NUCLEOTIDE SEQUENCE [LARGE SCALE GENOMIC DNA]</scope>
    <source>
        <strain evidence="4">DSM 24091</strain>
    </source>
</reference>
<accession>A0A1T5BIM8</accession>
<protein>
    <recommendedName>
        <fullName evidence="2">DUF4397 domain-containing protein</fullName>
    </recommendedName>
</protein>
<sequence>MKYIYIAALFSALLFLNSCVKDNDSYMYDSPGSFVGLAVFNAIPNSTAVNLLVDRDRLNMTNEKLPFGGYIPHRNVYPGEKTITVENQNSKGESQRVMQNVSLASGNIYSLFLYDENGIKSILTKDNIVSPRNGYAKIRLANMVKDAPALTMWSGNPVQTVYADVPFKTVTEFVEVKAGEPFTFKIIPTNTKANLPEIILKDFSLENKAIYTFMVKGVLEASNENEEVSLTVIKF</sequence>
<feature type="domain" description="DUF4397" evidence="2">
    <location>
        <begin position="37"/>
        <end position="151"/>
    </location>
</feature>
<name>A0A1T5BIM8_9SPHI</name>
<gene>
    <name evidence="3" type="ORF">SAMN05660841_00712</name>
</gene>
<keyword evidence="4" id="KW-1185">Reference proteome</keyword>
<feature type="signal peptide" evidence="1">
    <location>
        <begin position="1"/>
        <end position="20"/>
    </location>
</feature>
<dbReference type="AlphaFoldDB" id="A0A1T5BIM8"/>
<dbReference type="Proteomes" id="UP000190150">
    <property type="component" value="Unassembled WGS sequence"/>
</dbReference>
<dbReference type="InterPro" id="IPR025510">
    <property type="entry name" value="DUF4397"/>
</dbReference>
<dbReference type="STRING" id="1513896.SAMN05660841_00712"/>
<proteinExistence type="predicted"/>
<organism evidence="3 4">
    <name type="scientific">Sphingobacterium nematocida</name>
    <dbReference type="NCBI Taxonomy" id="1513896"/>
    <lineage>
        <taxon>Bacteria</taxon>
        <taxon>Pseudomonadati</taxon>
        <taxon>Bacteroidota</taxon>
        <taxon>Sphingobacteriia</taxon>
        <taxon>Sphingobacteriales</taxon>
        <taxon>Sphingobacteriaceae</taxon>
        <taxon>Sphingobacterium</taxon>
    </lineage>
</organism>
<keyword evidence="1" id="KW-0732">Signal</keyword>